<evidence type="ECO:0000313" key="1">
    <source>
        <dbReference type="EMBL" id="SVB50411.1"/>
    </source>
</evidence>
<dbReference type="AlphaFoldDB" id="A0A382EKD1"/>
<accession>A0A382EKD1</accession>
<sequence length="65" mass="7510">MLAPREQVDPYLIETKNEQTLKFTKTDADNVAQNMQQAGRDVEVYHKGTLQYRLNGILQGNLFQQ</sequence>
<organism evidence="1">
    <name type="scientific">marine metagenome</name>
    <dbReference type="NCBI Taxonomy" id="408172"/>
    <lineage>
        <taxon>unclassified sequences</taxon>
        <taxon>metagenomes</taxon>
        <taxon>ecological metagenomes</taxon>
    </lineage>
</organism>
<dbReference type="EMBL" id="UINC01044662">
    <property type="protein sequence ID" value="SVB50411.1"/>
    <property type="molecule type" value="Genomic_DNA"/>
</dbReference>
<proteinExistence type="predicted"/>
<gene>
    <name evidence="1" type="ORF">METZ01_LOCUS203265</name>
</gene>
<protein>
    <submittedName>
        <fullName evidence="1">Uncharacterized protein</fullName>
    </submittedName>
</protein>
<reference evidence="1" key="1">
    <citation type="submission" date="2018-05" db="EMBL/GenBank/DDBJ databases">
        <authorList>
            <person name="Lanie J.A."/>
            <person name="Ng W.-L."/>
            <person name="Kazmierczak K.M."/>
            <person name="Andrzejewski T.M."/>
            <person name="Davidsen T.M."/>
            <person name="Wayne K.J."/>
            <person name="Tettelin H."/>
            <person name="Glass J.I."/>
            <person name="Rusch D."/>
            <person name="Podicherti R."/>
            <person name="Tsui H.-C.T."/>
            <person name="Winkler M.E."/>
        </authorList>
    </citation>
    <scope>NUCLEOTIDE SEQUENCE</scope>
</reference>
<name>A0A382EKD1_9ZZZZ</name>